<gene>
    <name evidence="2" type="ORF">BAE44_0023532</name>
</gene>
<dbReference type="AlphaFoldDB" id="A0A1E5URC2"/>
<dbReference type="InterPro" id="IPR001810">
    <property type="entry name" value="F-box_dom"/>
</dbReference>
<sequence length="376" mass="42517">MAAGSKEMKNPATATCLTDDLIVEILSRLPVKSLCRFRCVSKHWRGLISHPDHRKKLPQTLAGFFYHTTSLERFPESARHFTNVTGRGAPLIRASLSFLPGYADVDVLDCCNGLLLCRSWTAAGAVHYVACSSATEEWVALPESRQAGRICHARLGFDPAVSPHFHVFEFVETYTDPEDGYVFVDGVEIYSSETGEWVHEDSGWSVDASLCHDLSTVFLNGFLHVFASEHQDVLVVDTQGKAWRTIPVPHGNDDGFIGQSQGRLYYLNTIEDHDFKLTVFVLEDYSSDEWIFKHSVRTSKLLGRSSFDAIQCYSLIAVHPECHLVFYVSDLDNTIRCYDMDRRKVNVIRYMGCKRDGWKRCLPYIPLFSVSLAGWN</sequence>
<evidence type="ECO:0000313" key="3">
    <source>
        <dbReference type="Proteomes" id="UP000095767"/>
    </source>
</evidence>
<dbReference type="Pfam" id="PF24750">
    <property type="entry name" value="b-prop_At3g26010-like"/>
    <property type="match status" value="1"/>
</dbReference>
<dbReference type="SUPFAM" id="SSF81383">
    <property type="entry name" value="F-box domain"/>
    <property type="match status" value="1"/>
</dbReference>
<comment type="caution">
    <text evidence="2">The sequence shown here is derived from an EMBL/GenBank/DDBJ whole genome shotgun (WGS) entry which is preliminary data.</text>
</comment>
<dbReference type="Proteomes" id="UP000095767">
    <property type="component" value="Unassembled WGS sequence"/>
</dbReference>
<evidence type="ECO:0000259" key="1">
    <source>
        <dbReference type="PROSITE" id="PS50181"/>
    </source>
</evidence>
<dbReference type="STRING" id="888268.A0A1E5URC2"/>
<dbReference type="InterPro" id="IPR036047">
    <property type="entry name" value="F-box-like_dom_sf"/>
</dbReference>
<protein>
    <recommendedName>
        <fullName evidence="1">F-box domain-containing protein</fullName>
    </recommendedName>
</protein>
<dbReference type="SMART" id="SM00256">
    <property type="entry name" value="FBOX"/>
    <property type="match status" value="1"/>
</dbReference>
<dbReference type="PANTHER" id="PTHR35546:SF80">
    <property type="entry name" value="F-BOX DOMAIN CONTAINING PROTEIN EXPRESSED"/>
    <property type="match status" value="1"/>
</dbReference>
<dbReference type="PANTHER" id="PTHR35546">
    <property type="entry name" value="F-BOX PROTEIN INTERACTION DOMAIN PROTEIN-RELATED"/>
    <property type="match status" value="1"/>
</dbReference>
<dbReference type="InterPro" id="IPR056592">
    <property type="entry name" value="Beta-prop_At3g26010-like"/>
</dbReference>
<dbReference type="Pfam" id="PF00646">
    <property type="entry name" value="F-box"/>
    <property type="match status" value="1"/>
</dbReference>
<dbReference type="EMBL" id="LWDX02066849">
    <property type="protein sequence ID" value="OEL15449.1"/>
    <property type="molecule type" value="Genomic_DNA"/>
</dbReference>
<dbReference type="PROSITE" id="PS50181">
    <property type="entry name" value="FBOX"/>
    <property type="match status" value="1"/>
</dbReference>
<keyword evidence="3" id="KW-1185">Reference proteome</keyword>
<organism evidence="2 3">
    <name type="scientific">Dichanthelium oligosanthes</name>
    <dbReference type="NCBI Taxonomy" id="888268"/>
    <lineage>
        <taxon>Eukaryota</taxon>
        <taxon>Viridiplantae</taxon>
        <taxon>Streptophyta</taxon>
        <taxon>Embryophyta</taxon>
        <taxon>Tracheophyta</taxon>
        <taxon>Spermatophyta</taxon>
        <taxon>Magnoliopsida</taxon>
        <taxon>Liliopsida</taxon>
        <taxon>Poales</taxon>
        <taxon>Poaceae</taxon>
        <taxon>PACMAD clade</taxon>
        <taxon>Panicoideae</taxon>
        <taxon>Panicodae</taxon>
        <taxon>Paniceae</taxon>
        <taxon>Dichantheliinae</taxon>
        <taxon>Dichanthelium</taxon>
    </lineage>
</organism>
<accession>A0A1E5URC2</accession>
<name>A0A1E5URC2_9POAL</name>
<reference evidence="2 3" key="1">
    <citation type="submission" date="2016-09" db="EMBL/GenBank/DDBJ databases">
        <title>The draft genome of Dichanthelium oligosanthes: A C3 panicoid grass species.</title>
        <authorList>
            <person name="Studer A.J."/>
            <person name="Schnable J.C."/>
            <person name="Brutnell T.P."/>
        </authorList>
    </citation>
    <scope>NUCLEOTIDE SEQUENCE [LARGE SCALE GENOMIC DNA]</scope>
    <source>
        <strain evidence="3">cv. Kellogg 1175</strain>
        <tissue evidence="2">Leaf</tissue>
    </source>
</reference>
<dbReference type="InterPro" id="IPR055290">
    <property type="entry name" value="At3g26010-like"/>
</dbReference>
<dbReference type="InterPro" id="IPR011044">
    <property type="entry name" value="Quino_amine_DH_bsu"/>
</dbReference>
<dbReference type="Gene3D" id="1.20.1280.50">
    <property type="match status" value="1"/>
</dbReference>
<dbReference type="SUPFAM" id="SSF50969">
    <property type="entry name" value="YVTN repeat-like/Quinoprotein amine dehydrogenase"/>
    <property type="match status" value="1"/>
</dbReference>
<dbReference type="OrthoDB" id="581708at2759"/>
<feature type="domain" description="F-box" evidence="1">
    <location>
        <begin position="11"/>
        <end position="57"/>
    </location>
</feature>
<evidence type="ECO:0000313" key="2">
    <source>
        <dbReference type="EMBL" id="OEL15449.1"/>
    </source>
</evidence>
<dbReference type="CDD" id="cd22157">
    <property type="entry name" value="F-box_AtFBW1-like"/>
    <property type="match status" value="1"/>
</dbReference>
<proteinExistence type="predicted"/>